<evidence type="ECO:0000256" key="1">
    <source>
        <dbReference type="SAM" id="Phobius"/>
    </source>
</evidence>
<evidence type="ECO:0000313" key="2">
    <source>
        <dbReference type="EMBL" id="OKA42681.1"/>
    </source>
</evidence>
<dbReference type="Proteomes" id="UP000186535">
    <property type="component" value="Unassembled WGS sequence"/>
</dbReference>
<accession>A0A1C4EIS2</accession>
<reference evidence="2 3" key="1">
    <citation type="submission" date="2016-11" db="EMBL/GenBank/DDBJ databases">
        <title>Identification of Bacillus cereus isolated from egg-white.</title>
        <authorList>
            <person name="Soni A."/>
            <person name="Oey I."/>
            <person name="Silcock P."/>
            <person name="Bremer P."/>
        </authorList>
    </citation>
    <scope>NUCLEOTIDE SEQUENCE [LARGE SCALE GENOMIC DNA]</scope>
    <source>
        <strain evidence="2 3">NZAS03</strain>
    </source>
</reference>
<dbReference type="RefSeq" id="WP_073516933.1">
    <property type="nucleotide sequence ID" value="NZ_MPOM01000002.1"/>
</dbReference>
<keyword evidence="1" id="KW-1133">Transmembrane helix</keyword>
<keyword evidence="1" id="KW-0812">Transmembrane</keyword>
<dbReference type="EMBL" id="MPON01000001">
    <property type="protein sequence ID" value="OKA42681.1"/>
    <property type="molecule type" value="Genomic_DNA"/>
</dbReference>
<proteinExistence type="predicted"/>
<dbReference type="AlphaFoldDB" id="A0A1C4EIS2"/>
<organism evidence="2 3">
    <name type="scientific">Bacillus cereus</name>
    <dbReference type="NCBI Taxonomy" id="1396"/>
    <lineage>
        <taxon>Bacteria</taxon>
        <taxon>Bacillati</taxon>
        <taxon>Bacillota</taxon>
        <taxon>Bacilli</taxon>
        <taxon>Bacillales</taxon>
        <taxon>Bacillaceae</taxon>
        <taxon>Bacillus</taxon>
        <taxon>Bacillus cereus group</taxon>
    </lineage>
</organism>
<comment type="caution">
    <text evidence="2">The sequence shown here is derived from an EMBL/GenBank/DDBJ whole genome shotgun (WGS) entry which is preliminary data.</text>
</comment>
<feature type="transmembrane region" description="Helical" evidence="1">
    <location>
        <begin position="35"/>
        <end position="52"/>
    </location>
</feature>
<protein>
    <submittedName>
        <fullName evidence="2">Permease</fullName>
    </submittedName>
</protein>
<evidence type="ECO:0000313" key="3">
    <source>
        <dbReference type="Proteomes" id="UP000186535"/>
    </source>
</evidence>
<keyword evidence="1" id="KW-0472">Membrane</keyword>
<gene>
    <name evidence="2" type="ORF">BJR07_07245</name>
</gene>
<feature type="transmembrane region" description="Helical" evidence="1">
    <location>
        <begin position="12"/>
        <end position="29"/>
    </location>
</feature>
<sequence length="109" mass="12414">MLPNNKIYKHLFSLLIALNVGLAIIAAIQRKWWDVADTLGGVTLLIAIVLVIENGQVKKWAAMLFTITAIENGLEVANQFLSQKYLDSLWDIAAIVLCVYWMRQYYVEE</sequence>
<name>A0A1C4EIS2_BACCE</name>